<feature type="compositionally biased region" description="Polar residues" evidence="6">
    <location>
        <begin position="263"/>
        <end position="274"/>
    </location>
</feature>
<evidence type="ECO:0000256" key="4">
    <source>
        <dbReference type="ARBA" id="ARBA00022803"/>
    </source>
</evidence>
<keyword evidence="2" id="KW-0963">Cytoplasm</keyword>
<sequence>MYFALDQGPPTRPTGLICDLNKFSITDWFDQIVISVISKLGAMNDLNNMWNTVRTNSTQSNSQSAQTSGESGSKPAPGPNPFTSSSIYGSSPHHGNSSFTANEQKSPTASRGAFNSKKYSSEKFLSPKASFGDTNVDPFESLVDLGLHRKSSKTNLTLEERRRIDLEKKLNSTLPGSVLSSSPAEKHFWEKLDSNSDSTVKSVPLTPTRSFSPLASSISSSPSGSQKPSVTEPFEALLGPAISVNDNQSLRPDDDPFGLSAFSGPSQSSHSPTTDRPALPKRYSNPLGVLASPVVPKVKLEENSSDEEEFDGERQSSNGNRYTPTVDLDVDHLITKVMDMGFDYEQARAALDHSGNDFQVAVNTLIENRNAEANAARRKLNYAPPLPRRPQISRDSSDEEDYGQVSSQRKYGNDPRGYSRQQRFRDGFDMSNFQNRKEKFISNASTIGASVLSKANLLMKQASGKIREGIDEIQHRNESSRANDQFRIERPRWLQNYSDDDSSDEETTQATHHSYKNGYSIEMNNSVCAPSMPRQPLKERFNGVNRTQSHESLRSRRPPPRPPASLKNREASQPPASPRPFAIPQAQPQAQRPHRAIIPASLEQIQSSESQKAAGNEKFKLGQFGDAVEFYSKAISILPPNHDNLIPLYNNRAASRLKVGDNNGAISDCDQVVALIRDDYMYSSPNDSISFKDQYIKAITRRATANEAKEKFEAAENDFNKILTIDSRNKSGLEGVRRCQKAIKVMNGETTSKSSASSQTLETPASTDLFSFDQSSTATVHTYSATFGTHLDEFGFATTPPPSMKTSTVTKQDIDKSEAVSRLRAQERCAEREEEEKLRIIDMIEGRLNQWKSNKIGNLRAMLASLDTILWPDLNWKPCGLQDLIQPNQVKSKYIRAIAKLHPDKLSTDASVERKLLASGLFSILNEAWDQFKVQNGL</sequence>
<feature type="compositionally biased region" description="Acidic residues" evidence="6">
    <location>
        <begin position="498"/>
        <end position="507"/>
    </location>
</feature>
<reference evidence="8 9" key="1">
    <citation type="submission" date="2016-07" db="EMBL/GenBank/DDBJ databases">
        <title>Pervasive Adenine N6-methylation of Active Genes in Fungi.</title>
        <authorList>
            <consortium name="DOE Joint Genome Institute"/>
            <person name="Mondo S.J."/>
            <person name="Dannebaum R.O."/>
            <person name="Kuo R.C."/>
            <person name="Labutti K."/>
            <person name="Haridas S."/>
            <person name="Kuo A."/>
            <person name="Salamov A."/>
            <person name="Ahrendt S.R."/>
            <person name="Lipzen A."/>
            <person name="Sullivan W."/>
            <person name="Andreopoulos W.B."/>
            <person name="Clum A."/>
            <person name="Lindquist E."/>
            <person name="Daum C."/>
            <person name="Ramamoorthy G.K."/>
            <person name="Gryganskyi A."/>
            <person name="Culley D."/>
            <person name="Magnuson J.K."/>
            <person name="James T.Y."/>
            <person name="O'Malley M.A."/>
            <person name="Stajich J.E."/>
            <person name="Spatafora J.W."/>
            <person name="Visel A."/>
            <person name="Grigoriev I.V."/>
        </authorList>
    </citation>
    <scope>NUCLEOTIDE SEQUENCE [LARGE SCALE GENOMIC DNA]</scope>
    <source>
        <strain evidence="8 9">CBS 931.73</strain>
    </source>
</reference>
<dbReference type="InterPro" id="IPR019734">
    <property type="entry name" value="TPR_rpt"/>
</dbReference>
<name>A0A1Y1YSC1_9FUNG</name>
<keyword evidence="4 5" id="KW-0802">TPR repeat</keyword>
<evidence type="ECO:0000256" key="5">
    <source>
        <dbReference type="PROSITE-ProRule" id="PRU00339"/>
    </source>
</evidence>
<proteinExistence type="predicted"/>
<comment type="caution">
    <text evidence="8">The sequence shown here is derived from an EMBL/GenBank/DDBJ whole genome shotgun (WGS) entry which is preliminary data.</text>
</comment>
<dbReference type="CDD" id="cd06257">
    <property type="entry name" value="DnaJ"/>
    <property type="match status" value="1"/>
</dbReference>
<dbReference type="Pfam" id="PF00627">
    <property type="entry name" value="UBA"/>
    <property type="match status" value="1"/>
</dbReference>
<dbReference type="FunCoup" id="A0A1Y1YSC1">
    <property type="interactions" value="102"/>
</dbReference>
<keyword evidence="9" id="KW-1185">Reference proteome</keyword>
<dbReference type="PANTHER" id="PTHR45984:SF1">
    <property type="entry name" value="SPAG1 AXONEMAL DYNEIN ASSEMBLY FACTOR"/>
    <property type="match status" value="1"/>
</dbReference>
<gene>
    <name evidence="8" type="ORF">K493DRAFT_335315</name>
</gene>
<evidence type="ECO:0000256" key="2">
    <source>
        <dbReference type="ARBA" id="ARBA00022490"/>
    </source>
</evidence>
<dbReference type="EMBL" id="MCFE01000082">
    <property type="protein sequence ID" value="ORY00475.1"/>
    <property type="molecule type" value="Genomic_DNA"/>
</dbReference>
<dbReference type="SUPFAM" id="SSF46565">
    <property type="entry name" value="Chaperone J-domain"/>
    <property type="match status" value="1"/>
</dbReference>
<feature type="compositionally biased region" description="Low complexity" evidence="6">
    <location>
        <begin position="210"/>
        <end position="229"/>
    </location>
</feature>
<feature type="compositionally biased region" description="Polar residues" evidence="6">
    <location>
        <begin position="196"/>
        <end position="209"/>
    </location>
</feature>
<dbReference type="InterPro" id="IPR051982">
    <property type="entry name" value="CiliaryAsmbly_MitoImport"/>
</dbReference>
<feature type="region of interest" description="Disordered" evidence="6">
    <location>
        <begin position="196"/>
        <end position="231"/>
    </location>
</feature>
<feature type="compositionally biased region" description="Low complexity" evidence="6">
    <location>
        <begin position="579"/>
        <end position="591"/>
    </location>
</feature>
<dbReference type="Gene3D" id="1.10.8.10">
    <property type="entry name" value="DNA helicase RuvA subunit, C-terminal domain"/>
    <property type="match status" value="1"/>
</dbReference>
<dbReference type="SMART" id="SM00028">
    <property type="entry name" value="TPR"/>
    <property type="match status" value="3"/>
</dbReference>
<feature type="compositionally biased region" description="Polar residues" evidence="6">
    <location>
        <begin position="81"/>
        <end position="109"/>
    </location>
</feature>
<dbReference type="GO" id="GO:0031072">
    <property type="term" value="F:heat shock protein binding"/>
    <property type="evidence" value="ECO:0007669"/>
    <property type="project" value="TreeGrafter"/>
</dbReference>
<evidence type="ECO:0000256" key="6">
    <source>
        <dbReference type="SAM" id="MobiDB-lite"/>
    </source>
</evidence>
<dbReference type="Gene3D" id="1.10.287.110">
    <property type="entry name" value="DnaJ domain"/>
    <property type="match status" value="1"/>
</dbReference>
<dbReference type="SMART" id="SM00165">
    <property type="entry name" value="UBA"/>
    <property type="match status" value="1"/>
</dbReference>
<dbReference type="STRING" id="1314790.A0A1Y1YSC1"/>
<feature type="region of interest" description="Disordered" evidence="6">
    <location>
        <begin position="56"/>
        <end position="117"/>
    </location>
</feature>
<dbReference type="GO" id="GO:0005739">
    <property type="term" value="C:mitochondrion"/>
    <property type="evidence" value="ECO:0007669"/>
    <property type="project" value="TreeGrafter"/>
</dbReference>
<organism evidence="8 9">
    <name type="scientific">Basidiobolus meristosporus CBS 931.73</name>
    <dbReference type="NCBI Taxonomy" id="1314790"/>
    <lineage>
        <taxon>Eukaryota</taxon>
        <taxon>Fungi</taxon>
        <taxon>Fungi incertae sedis</taxon>
        <taxon>Zoopagomycota</taxon>
        <taxon>Entomophthoromycotina</taxon>
        <taxon>Basidiobolomycetes</taxon>
        <taxon>Basidiobolales</taxon>
        <taxon>Basidiobolaceae</taxon>
        <taxon>Basidiobolus</taxon>
    </lineage>
</organism>
<accession>A0A1Y1YSC1</accession>
<dbReference type="InterPro" id="IPR009060">
    <property type="entry name" value="UBA-like_sf"/>
</dbReference>
<keyword evidence="3" id="KW-0677">Repeat</keyword>
<dbReference type="OrthoDB" id="1717591at2759"/>
<dbReference type="SUPFAM" id="SSF46934">
    <property type="entry name" value="UBA-like"/>
    <property type="match status" value="1"/>
</dbReference>
<evidence type="ECO:0000259" key="7">
    <source>
        <dbReference type="PROSITE" id="PS50030"/>
    </source>
</evidence>
<dbReference type="PROSITE" id="PS50005">
    <property type="entry name" value="TPR"/>
    <property type="match status" value="1"/>
</dbReference>
<dbReference type="Gene3D" id="1.25.40.10">
    <property type="entry name" value="Tetratricopeptide repeat domain"/>
    <property type="match status" value="1"/>
</dbReference>
<feature type="domain" description="UBA" evidence="7">
    <location>
        <begin position="327"/>
        <end position="368"/>
    </location>
</feature>
<evidence type="ECO:0000313" key="8">
    <source>
        <dbReference type="EMBL" id="ORY00475.1"/>
    </source>
</evidence>
<feature type="compositionally biased region" description="Low complexity" evidence="6">
    <location>
        <begin position="56"/>
        <end position="68"/>
    </location>
</feature>
<evidence type="ECO:0000313" key="9">
    <source>
        <dbReference type="Proteomes" id="UP000193498"/>
    </source>
</evidence>
<dbReference type="GO" id="GO:0005829">
    <property type="term" value="C:cytosol"/>
    <property type="evidence" value="ECO:0007669"/>
    <property type="project" value="TreeGrafter"/>
</dbReference>
<dbReference type="Proteomes" id="UP000193498">
    <property type="component" value="Unassembled WGS sequence"/>
</dbReference>
<dbReference type="FunFam" id="1.10.287.110:FF:000002">
    <property type="entry name" value="putative tyrosine-protein phosphatase auxilin isoform X2"/>
    <property type="match status" value="1"/>
</dbReference>
<feature type="region of interest" description="Disordered" evidence="6">
    <location>
        <begin position="544"/>
        <end position="593"/>
    </location>
</feature>
<feature type="region of interest" description="Disordered" evidence="6">
    <location>
        <begin position="376"/>
        <end position="421"/>
    </location>
</feature>
<protein>
    <recommendedName>
        <fullName evidence="7">UBA domain-containing protein</fullName>
    </recommendedName>
</protein>
<dbReference type="InterPro" id="IPR036869">
    <property type="entry name" value="J_dom_sf"/>
</dbReference>
<dbReference type="PROSITE" id="PS50030">
    <property type="entry name" value="UBA"/>
    <property type="match status" value="1"/>
</dbReference>
<evidence type="ECO:0000256" key="1">
    <source>
        <dbReference type="ARBA" id="ARBA00004496"/>
    </source>
</evidence>
<dbReference type="GO" id="GO:0006626">
    <property type="term" value="P:protein targeting to mitochondrion"/>
    <property type="evidence" value="ECO:0007669"/>
    <property type="project" value="TreeGrafter"/>
</dbReference>
<feature type="repeat" description="TPR" evidence="5">
    <location>
        <begin position="608"/>
        <end position="641"/>
    </location>
</feature>
<dbReference type="SUPFAM" id="SSF48452">
    <property type="entry name" value="TPR-like"/>
    <property type="match status" value="1"/>
</dbReference>
<dbReference type="InterPro" id="IPR015940">
    <property type="entry name" value="UBA"/>
</dbReference>
<dbReference type="InterPro" id="IPR011990">
    <property type="entry name" value="TPR-like_helical_dom_sf"/>
</dbReference>
<dbReference type="InParanoid" id="A0A1Y1YSC1"/>
<dbReference type="CDD" id="cd14270">
    <property type="entry name" value="UBA"/>
    <property type="match status" value="1"/>
</dbReference>
<evidence type="ECO:0000256" key="3">
    <source>
        <dbReference type="ARBA" id="ARBA00022737"/>
    </source>
</evidence>
<comment type="subcellular location">
    <subcellularLocation>
        <location evidence="1">Cytoplasm</location>
    </subcellularLocation>
</comment>
<dbReference type="PANTHER" id="PTHR45984">
    <property type="entry name" value="RNA (RNA) POLYMERASE II ASSOCIATED PROTEIN HOMOLOG"/>
    <property type="match status" value="1"/>
</dbReference>
<dbReference type="AlphaFoldDB" id="A0A1Y1YSC1"/>
<feature type="region of interest" description="Disordered" evidence="6">
    <location>
        <begin position="496"/>
        <end position="518"/>
    </location>
</feature>
<feature type="region of interest" description="Disordered" evidence="6">
    <location>
        <begin position="244"/>
        <end position="325"/>
    </location>
</feature>
<dbReference type="InterPro" id="IPR001623">
    <property type="entry name" value="DnaJ_domain"/>
</dbReference>